<evidence type="ECO:0000313" key="9">
    <source>
        <dbReference type="Proteomes" id="UP000001556"/>
    </source>
</evidence>
<dbReference type="HOGENOM" id="CLU_038395_1_0_9"/>
<dbReference type="GO" id="GO:0004644">
    <property type="term" value="F:phosphoribosylglycinamide formyltransferase activity"/>
    <property type="evidence" value="ECO:0007669"/>
    <property type="project" value="UniProtKB-UniRule"/>
</dbReference>
<dbReference type="FunFam" id="3.40.50.170:FF:000007">
    <property type="entry name" value="Phosphoribosylglycinamide formyltransferase"/>
    <property type="match status" value="1"/>
</dbReference>
<feature type="binding site" evidence="6">
    <location>
        <begin position="92"/>
        <end position="95"/>
    </location>
    <ligand>
        <name>(6R)-10-formyltetrahydrofolate</name>
        <dbReference type="ChEBI" id="CHEBI:195366"/>
    </ligand>
</feature>
<dbReference type="EMBL" id="CP000612">
    <property type="protein sequence ID" value="ABO50873.1"/>
    <property type="molecule type" value="Genomic_DNA"/>
</dbReference>
<proteinExistence type="inferred from homology"/>
<keyword evidence="3 6" id="KW-0658">Purine biosynthesis</keyword>
<feature type="binding site" evidence="6">
    <location>
        <position position="109"/>
    </location>
    <ligand>
        <name>(6R)-10-formyltetrahydrofolate</name>
        <dbReference type="ChEBI" id="CHEBI:195366"/>
    </ligand>
</feature>
<evidence type="ECO:0000256" key="3">
    <source>
        <dbReference type="ARBA" id="ARBA00022755"/>
    </source>
</evidence>
<dbReference type="Pfam" id="PF00551">
    <property type="entry name" value="Formyl_trans_N"/>
    <property type="match status" value="1"/>
</dbReference>
<evidence type="ECO:0000259" key="7">
    <source>
        <dbReference type="Pfam" id="PF00551"/>
    </source>
</evidence>
<gene>
    <name evidence="6" type="primary">purN</name>
    <name evidence="8" type="ordered locus">Dred_2363</name>
</gene>
<dbReference type="eggNOG" id="COG0299">
    <property type="taxonomic scope" value="Bacteria"/>
</dbReference>
<reference evidence="8 9" key="1">
    <citation type="submission" date="2007-03" db="EMBL/GenBank/DDBJ databases">
        <title>Complete sequence of Desulfotomaculum reducens MI-1.</title>
        <authorList>
            <consortium name="US DOE Joint Genome Institute"/>
            <person name="Copeland A."/>
            <person name="Lucas S."/>
            <person name="Lapidus A."/>
            <person name="Barry K."/>
            <person name="Detter J.C."/>
            <person name="Glavina del Rio T."/>
            <person name="Hammon N."/>
            <person name="Israni S."/>
            <person name="Dalin E."/>
            <person name="Tice H."/>
            <person name="Pitluck S."/>
            <person name="Sims D."/>
            <person name="Brettin T."/>
            <person name="Bruce D."/>
            <person name="Han C."/>
            <person name="Tapia R."/>
            <person name="Schmutz J."/>
            <person name="Larimer F."/>
            <person name="Land M."/>
            <person name="Hauser L."/>
            <person name="Kyrpides N."/>
            <person name="Kim E."/>
            <person name="Tebo B.M."/>
            <person name="Richardson P."/>
        </authorList>
    </citation>
    <scope>NUCLEOTIDE SEQUENCE [LARGE SCALE GENOMIC DNA]</scope>
    <source>
        <strain evidence="8 9">MI-1</strain>
    </source>
</reference>
<dbReference type="InterPro" id="IPR036477">
    <property type="entry name" value="Formyl_transf_N_sf"/>
</dbReference>
<dbReference type="NCBIfam" id="TIGR00639">
    <property type="entry name" value="PurN"/>
    <property type="match status" value="1"/>
</dbReference>
<dbReference type="UniPathway" id="UPA00074">
    <property type="reaction ID" value="UER00126"/>
</dbReference>
<dbReference type="HAMAP" id="MF_01930">
    <property type="entry name" value="PurN"/>
    <property type="match status" value="1"/>
</dbReference>
<dbReference type="InterPro" id="IPR004607">
    <property type="entry name" value="GART"/>
</dbReference>
<dbReference type="STRING" id="349161.Dred_2363"/>
<dbReference type="SUPFAM" id="SSF53328">
    <property type="entry name" value="Formyltransferase"/>
    <property type="match status" value="1"/>
</dbReference>
<dbReference type="PANTHER" id="PTHR43369:SF2">
    <property type="entry name" value="PHOSPHORIBOSYLGLYCINAMIDE FORMYLTRANSFERASE"/>
    <property type="match status" value="1"/>
</dbReference>
<evidence type="ECO:0000256" key="1">
    <source>
        <dbReference type="ARBA" id="ARBA00005054"/>
    </source>
</evidence>
<feature type="active site" description="Proton donor" evidence="6">
    <location>
        <position position="111"/>
    </location>
</feature>
<feature type="site" description="Raises pKa of active site His" evidence="6">
    <location>
        <position position="147"/>
    </location>
</feature>
<sequence>MNKLRIGVLASGRGSNLQSILDRCQEGTVAAEVVVVISDKPAAYALERARQAGITAFGLEIRSFPGKREYEQAVVKLLQDAGVELVCLAGYMRLVGESLLRAFPNRIMNIHPALLPSFTGLHGQRDALQYGVKISGCTVHFVDEGMDTGPIILQAAVPVLDDDTEESLSARILNQEHRIYPEAVKLFAEGRLQVVGRKVYIKK</sequence>
<dbReference type="Proteomes" id="UP000001556">
    <property type="component" value="Chromosome"/>
</dbReference>
<dbReference type="PANTHER" id="PTHR43369">
    <property type="entry name" value="PHOSPHORIBOSYLGLYCINAMIDE FORMYLTRANSFERASE"/>
    <property type="match status" value="1"/>
</dbReference>
<comment type="pathway">
    <text evidence="1 6">Purine metabolism; IMP biosynthesis via de novo pathway; N(2)-formyl-N(1)-(5-phospho-D-ribosyl)glycinamide from N(1)-(5-phospho-D-ribosyl)glycinamide (10-formyl THF route): step 1/1.</text>
</comment>
<dbReference type="InterPro" id="IPR002376">
    <property type="entry name" value="Formyl_transf_N"/>
</dbReference>
<keyword evidence="9" id="KW-1185">Reference proteome</keyword>
<organism evidence="8 9">
    <name type="scientific">Desulforamulus reducens (strain ATCC BAA-1160 / DSM 100696 / MI-1)</name>
    <name type="common">Desulfotomaculum reducens</name>
    <dbReference type="NCBI Taxonomy" id="349161"/>
    <lineage>
        <taxon>Bacteria</taxon>
        <taxon>Bacillati</taxon>
        <taxon>Bacillota</taxon>
        <taxon>Clostridia</taxon>
        <taxon>Eubacteriales</taxon>
        <taxon>Peptococcaceae</taxon>
        <taxon>Desulforamulus</taxon>
    </lineage>
</organism>
<dbReference type="OrthoDB" id="9806170at2"/>
<dbReference type="EC" id="2.1.2.2" evidence="6"/>
<feature type="binding site" evidence="6">
    <location>
        <begin position="14"/>
        <end position="16"/>
    </location>
    <ligand>
        <name>N(1)-(5-phospho-beta-D-ribosyl)glycinamide</name>
        <dbReference type="ChEBI" id="CHEBI:143788"/>
    </ligand>
</feature>
<dbReference type="Gene3D" id="3.40.50.170">
    <property type="entry name" value="Formyl transferase, N-terminal domain"/>
    <property type="match status" value="1"/>
</dbReference>
<dbReference type="RefSeq" id="WP_011878671.1">
    <property type="nucleotide sequence ID" value="NC_009253.1"/>
</dbReference>
<evidence type="ECO:0000256" key="4">
    <source>
        <dbReference type="ARBA" id="ARBA00038440"/>
    </source>
</evidence>
<dbReference type="CDD" id="cd08645">
    <property type="entry name" value="FMT_core_GART"/>
    <property type="match status" value="1"/>
</dbReference>
<comment type="similarity">
    <text evidence="4 6">Belongs to the GART family.</text>
</comment>
<evidence type="ECO:0000313" key="8">
    <source>
        <dbReference type="EMBL" id="ABO50873.1"/>
    </source>
</evidence>
<comment type="function">
    <text evidence="6">Catalyzes the transfer of a formyl group from 10-formyltetrahydrofolate to 5-phospho-ribosyl-glycinamide (GAR), producing 5-phospho-ribosyl-N-formylglycinamide (FGAR) and tetrahydrofolate.</text>
</comment>
<feature type="binding site" evidence="6">
    <location>
        <position position="68"/>
    </location>
    <ligand>
        <name>(6R)-10-formyltetrahydrofolate</name>
        <dbReference type="ChEBI" id="CHEBI:195366"/>
    </ligand>
</feature>
<dbReference type="PROSITE" id="PS00373">
    <property type="entry name" value="GART"/>
    <property type="match status" value="1"/>
</dbReference>
<dbReference type="GO" id="GO:0006189">
    <property type="term" value="P:'de novo' IMP biosynthetic process"/>
    <property type="evidence" value="ECO:0007669"/>
    <property type="project" value="UniProtKB-UniRule"/>
</dbReference>
<evidence type="ECO:0000256" key="6">
    <source>
        <dbReference type="HAMAP-Rule" id="MF_01930"/>
    </source>
</evidence>
<evidence type="ECO:0000256" key="2">
    <source>
        <dbReference type="ARBA" id="ARBA00022679"/>
    </source>
</evidence>
<protein>
    <recommendedName>
        <fullName evidence="6">Phosphoribosylglycinamide formyltransferase</fullName>
        <ecNumber evidence="6">2.1.2.2</ecNumber>
    </recommendedName>
    <alternativeName>
        <fullName evidence="6">5'-phosphoribosylglycinamide transformylase</fullName>
    </alternativeName>
    <alternativeName>
        <fullName evidence="6">GAR transformylase</fullName>
        <shortName evidence="6">GART</shortName>
    </alternativeName>
</protein>
<dbReference type="InterPro" id="IPR001555">
    <property type="entry name" value="GART_AS"/>
</dbReference>
<dbReference type="GO" id="GO:0005737">
    <property type="term" value="C:cytoplasm"/>
    <property type="evidence" value="ECO:0007669"/>
    <property type="project" value="TreeGrafter"/>
</dbReference>
<accession>A4J720</accession>
<dbReference type="AlphaFoldDB" id="A4J720"/>
<evidence type="ECO:0000256" key="5">
    <source>
        <dbReference type="ARBA" id="ARBA00047664"/>
    </source>
</evidence>
<comment type="catalytic activity">
    <reaction evidence="5 6">
        <text>N(1)-(5-phospho-beta-D-ribosyl)glycinamide + (6R)-10-formyltetrahydrofolate = N(2)-formyl-N(1)-(5-phospho-beta-D-ribosyl)glycinamide + (6S)-5,6,7,8-tetrahydrofolate + H(+)</text>
        <dbReference type="Rhea" id="RHEA:15053"/>
        <dbReference type="ChEBI" id="CHEBI:15378"/>
        <dbReference type="ChEBI" id="CHEBI:57453"/>
        <dbReference type="ChEBI" id="CHEBI:143788"/>
        <dbReference type="ChEBI" id="CHEBI:147286"/>
        <dbReference type="ChEBI" id="CHEBI:195366"/>
        <dbReference type="EC" id="2.1.2.2"/>
    </reaction>
</comment>
<keyword evidence="2 6" id="KW-0808">Transferase</keyword>
<dbReference type="KEGG" id="drm:Dred_2363"/>
<feature type="domain" description="Formyl transferase N-terminal" evidence="7">
    <location>
        <begin position="5"/>
        <end position="184"/>
    </location>
</feature>
<name>A4J720_DESRM</name>